<keyword evidence="6" id="KW-0949">S-adenosyl-L-methionine</keyword>
<evidence type="ECO:0000259" key="9">
    <source>
        <dbReference type="PROSITE" id="PS50868"/>
    </source>
</evidence>
<dbReference type="SMART" id="SM00508">
    <property type="entry name" value="PostSET"/>
    <property type="match status" value="1"/>
</dbReference>
<name>A0A0N1ING6_PAPMA</name>
<feature type="region of interest" description="Disordered" evidence="8">
    <location>
        <begin position="162"/>
        <end position="211"/>
    </location>
</feature>
<protein>
    <submittedName>
        <fullName evidence="10">Histone-lysine N-methyltransferase NSD3</fullName>
    </submittedName>
</protein>
<dbReference type="Gene3D" id="2.170.270.10">
    <property type="entry name" value="SET domain"/>
    <property type="match status" value="1"/>
</dbReference>
<evidence type="ECO:0000256" key="4">
    <source>
        <dbReference type="ARBA" id="ARBA00022603"/>
    </source>
</evidence>
<dbReference type="GO" id="GO:0008168">
    <property type="term" value="F:methyltransferase activity"/>
    <property type="evidence" value="ECO:0007669"/>
    <property type="project" value="UniProtKB-KW"/>
</dbReference>
<evidence type="ECO:0000256" key="6">
    <source>
        <dbReference type="ARBA" id="ARBA00022691"/>
    </source>
</evidence>
<dbReference type="InterPro" id="IPR003616">
    <property type="entry name" value="Post-SET_dom"/>
</dbReference>
<keyword evidence="11" id="KW-1185">Reference proteome</keyword>
<feature type="compositionally biased region" description="Basic residues" evidence="8">
    <location>
        <begin position="108"/>
        <end position="122"/>
    </location>
</feature>
<reference evidence="10 11" key="1">
    <citation type="journal article" date="2015" name="Nat. Commun.">
        <title>Outbred genome sequencing and CRISPR/Cas9 gene editing in butterflies.</title>
        <authorList>
            <person name="Li X."/>
            <person name="Fan D."/>
            <person name="Zhang W."/>
            <person name="Liu G."/>
            <person name="Zhang L."/>
            <person name="Zhao L."/>
            <person name="Fang X."/>
            <person name="Chen L."/>
            <person name="Dong Y."/>
            <person name="Chen Y."/>
            <person name="Ding Y."/>
            <person name="Zhao R."/>
            <person name="Feng M."/>
            <person name="Zhu Y."/>
            <person name="Feng Y."/>
            <person name="Jiang X."/>
            <person name="Zhu D."/>
            <person name="Xiang H."/>
            <person name="Feng X."/>
            <person name="Li S."/>
            <person name="Wang J."/>
            <person name="Zhang G."/>
            <person name="Kronforst M.R."/>
            <person name="Wang W."/>
        </authorList>
    </citation>
    <scope>NUCLEOTIDE SEQUENCE [LARGE SCALE GENOMIC DNA]</scope>
    <source>
        <strain evidence="10">Ya'a_city_454_Pm</strain>
        <tissue evidence="10">Whole body</tissue>
    </source>
</reference>
<dbReference type="PANTHER" id="PTHR22884">
    <property type="entry name" value="SET DOMAIN PROTEINS"/>
    <property type="match status" value="1"/>
</dbReference>
<evidence type="ECO:0000256" key="1">
    <source>
        <dbReference type="ARBA" id="ARBA00004123"/>
    </source>
</evidence>
<evidence type="ECO:0000256" key="7">
    <source>
        <dbReference type="ARBA" id="ARBA00023242"/>
    </source>
</evidence>
<dbReference type="InParanoid" id="A0A0N1ING6"/>
<proteinExistence type="predicted"/>
<dbReference type="STRING" id="76193.A0A0N1ING6"/>
<dbReference type="GO" id="GO:0032259">
    <property type="term" value="P:methylation"/>
    <property type="evidence" value="ECO:0007669"/>
    <property type="project" value="UniProtKB-KW"/>
</dbReference>
<keyword evidence="3" id="KW-0158">Chromosome</keyword>
<dbReference type="EMBL" id="KQ461111">
    <property type="protein sequence ID" value="KPJ08923.1"/>
    <property type="molecule type" value="Genomic_DNA"/>
</dbReference>
<sequence>MPQARRKTPFSGKAKKQQLQAKKNKNLLLSSSTSSNAYDVVSVNYQPKARGRSDANRYALKFSLLIIIEVTFNYNLQCAGIEKKQCLCGAKRCSGYIGAKPKQNEQPKKKKDVTKRTYKKRKVEYSPTVRPKPVKRQTSRSNPKELTEIEKDLLIIKLATSGMSSDSDCSGRLSVDSAKERRTMKRNRDKISCDDLYNDFSSSNKRFKEDD</sequence>
<evidence type="ECO:0000256" key="8">
    <source>
        <dbReference type="SAM" id="MobiDB-lite"/>
    </source>
</evidence>
<feature type="domain" description="Post-SET" evidence="9">
    <location>
        <begin position="82"/>
        <end position="98"/>
    </location>
</feature>
<dbReference type="Proteomes" id="UP000053240">
    <property type="component" value="Unassembled WGS sequence"/>
</dbReference>
<gene>
    <name evidence="10" type="ORF">RR48_03596</name>
</gene>
<evidence type="ECO:0000256" key="3">
    <source>
        <dbReference type="ARBA" id="ARBA00022454"/>
    </source>
</evidence>
<keyword evidence="5 10" id="KW-0808">Transferase</keyword>
<evidence type="ECO:0000256" key="5">
    <source>
        <dbReference type="ARBA" id="ARBA00022679"/>
    </source>
</evidence>
<comment type="subcellular location">
    <subcellularLocation>
        <location evidence="2">Chromosome</location>
    </subcellularLocation>
    <subcellularLocation>
        <location evidence="1">Nucleus</location>
    </subcellularLocation>
</comment>
<dbReference type="PROSITE" id="PS50868">
    <property type="entry name" value="POST_SET"/>
    <property type="match status" value="1"/>
</dbReference>
<accession>A0A0N1ING6</accession>
<evidence type="ECO:0000313" key="10">
    <source>
        <dbReference type="EMBL" id="KPJ08923.1"/>
    </source>
</evidence>
<keyword evidence="7" id="KW-0539">Nucleus</keyword>
<dbReference type="InterPro" id="IPR050777">
    <property type="entry name" value="SET2_Histone-Lys_MeTrsfase"/>
</dbReference>
<dbReference type="GO" id="GO:0005634">
    <property type="term" value="C:nucleus"/>
    <property type="evidence" value="ECO:0007669"/>
    <property type="project" value="UniProtKB-SubCell"/>
</dbReference>
<dbReference type="InterPro" id="IPR046341">
    <property type="entry name" value="SET_dom_sf"/>
</dbReference>
<organism evidence="10 11">
    <name type="scientific">Papilio machaon</name>
    <name type="common">Old World swallowtail butterfly</name>
    <dbReference type="NCBI Taxonomy" id="76193"/>
    <lineage>
        <taxon>Eukaryota</taxon>
        <taxon>Metazoa</taxon>
        <taxon>Ecdysozoa</taxon>
        <taxon>Arthropoda</taxon>
        <taxon>Hexapoda</taxon>
        <taxon>Insecta</taxon>
        <taxon>Pterygota</taxon>
        <taxon>Neoptera</taxon>
        <taxon>Endopterygota</taxon>
        <taxon>Lepidoptera</taxon>
        <taxon>Glossata</taxon>
        <taxon>Ditrysia</taxon>
        <taxon>Papilionoidea</taxon>
        <taxon>Papilionidae</taxon>
        <taxon>Papilioninae</taxon>
        <taxon>Papilio</taxon>
    </lineage>
</organism>
<evidence type="ECO:0000313" key="11">
    <source>
        <dbReference type="Proteomes" id="UP000053240"/>
    </source>
</evidence>
<dbReference type="AlphaFoldDB" id="A0A0N1ING6"/>
<feature type="region of interest" description="Disordered" evidence="8">
    <location>
        <begin position="98"/>
        <end position="143"/>
    </location>
</feature>
<evidence type="ECO:0000256" key="2">
    <source>
        <dbReference type="ARBA" id="ARBA00004286"/>
    </source>
</evidence>
<dbReference type="GO" id="GO:0005694">
    <property type="term" value="C:chromosome"/>
    <property type="evidence" value="ECO:0007669"/>
    <property type="project" value="UniProtKB-SubCell"/>
</dbReference>
<keyword evidence="4 10" id="KW-0489">Methyltransferase</keyword>